<reference evidence="3 4" key="1">
    <citation type="submission" date="2016-10" db="EMBL/GenBank/DDBJ databases">
        <authorList>
            <person name="de Groot N.N."/>
        </authorList>
    </citation>
    <scope>NUCLEOTIDE SEQUENCE [LARGE SCALE GENOMIC DNA]</scope>
    <source>
        <strain evidence="3 4">F</strain>
    </source>
</reference>
<protein>
    <submittedName>
        <fullName evidence="3">Vitamin B12 dependent methionine synthase, activation domain</fullName>
    </submittedName>
</protein>
<dbReference type="SUPFAM" id="SSF56507">
    <property type="entry name" value="Methionine synthase activation domain-like"/>
    <property type="match status" value="1"/>
</dbReference>
<dbReference type="GO" id="GO:0008705">
    <property type="term" value="F:methionine synthase activity"/>
    <property type="evidence" value="ECO:0007669"/>
    <property type="project" value="InterPro"/>
</dbReference>
<dbReference type="Pfam" id="PF02965">
    <property type="entry name" value="Met_synt_B12"/>
    <property type="match status" value="1"/>
</dbReference>
<proteinExistence type="predicted"/>
<dbReference type="Gene3D" id="3.40.109.40">
    <property type="match status" value="1"/>
</dbReference>
<accession>A0A1I6J801</accession>
<gene>
    <name evidence="3" type="ORF">SAMN02910262_01268</name>
</gene>
<dbReference type="InterPro" id="IPR037010">
    <property type="entry name" value="VitB12-dep_Met_synth_activ_sf"/>
</dbReference>
<dbReference type="EMBL" id="FOZC01000006">
    <property type="protein sequence ID" value="SFR75051.1"/>
    <property type="molecule type" value="Genomic_DNA"/>
</dbReference>
<sequence length="308" mass="33461">MIDINLHEVYRFLGDRTIRPGDELDERIRRCIGKMQQSSAPRSIYRRFPVRTEAPDLVFVADLTISSENLYKNLNGCEEVILFAATVGIGIDRLIRRSEVTSILDAAIYQAAGAAMIEAYADSEVRKLAEEAKETGLSLRPRYSPGYGDLPLSLQRDFSRLLEMEKWCGITLTDTLLMVPSKSITAFIGCVKDSDRESAGNDAPGNVVPGAYAPGACAPRSCAPGNGISGTGQKPDDSEYLADIVNPLELNTRCGSPRATIPQDSEAPDKTKMNPGQTTGKIGTPSESDSCLTCSHAPDCLYRKHPEA</sequence>
<evidence type="ECO:0000313" key="4">
    <source>
        <dbReference type="Proteomes" id="UP000214760"/>
    </source>
</evidence>
<evidence type="ECO:0000313" key="3">
    <source>
        <dbReference type="EMBL" id="SFR75051.1"/>
    </source>
</evidence>
<name>A0A1I6J801_9FIRM</name>
<feature type="compositionally biased region" description="Polar residues" evidence="1">
    <location>
        <begin position="274"/>
        <end position="291"/>
    </location>
</feature>
<feature type="domain" description="AdoMet activation" evidence="2">
    <location>
        <begin position="82"/>
        <end position="194"/>
    </location>
</feature>
<evidence type="ECO:0000259" key="2">
    <source>
        <dbReference type="Pfam" id="PF02965"/>
    </source>
</evidence>
<evidence type="ECO:0000256" key="1">
    <source>
        <dbReference type="SAM" id="MobiDB-lite"/>
    </source>
</evidence>
<organism evidence="3 4">
    <name type="scientific">[Clostridium] aminophilum</name>
    <dbReference type="NCBI Taxonomy" id="1526"/>
    <lineage>
        <taxon>Bacteria</taxon>
        <taxon>Bacillati</taxon>
        <taxon>Bacillota</taxon>
        <taxon>Clostridia</taxon>
        <taxon>Lachnospirales</taxon>
        <taxon>Lachnospiraceae</taxon>
    </lineage>
</organism>
<dbReference type="RefSeq" id="WP_051684638.1">
    <property type="nucleotide sequence ID" value="NZ_FOZC01000006.1"/>
</dbReference>
<feature type="region of interest" description="Disordered" evidence="1">
    <location>
        <begin position="252"/>
        <end position="291"/>
    </location>
</feature>
<dbReference type="Proteomes" id="UP000214760">
    <property type="component" value="Unassembled WGS sequence"/>
</dbReference>
<dbReference type="InterPro" id="IPR004223">
    <property type="entry name" value="VitB12-dep_Met_synth_activ_dom"/>
</dbReference>
<dbReference type="AlphaFoldDB" id="A0A1I6J801"/>